<dbReference type="PIRSF" id="PIRSF029730">
    <property type="entry name" value="UCP029730"/>
    <property type="match status" value="1"/>
</dbReference>
<dbReference type="InterPro" id="IPR011227">
    <property type="entry name" value="UCP029730"/>
</dbReference>
<dbReference type="EMBL" id="KT997875">
    <property type="protein sequence ID" value="ANO58389.1"/>
    <property type="molecule type" value="Genomic_DNA"/>
</dbReference>
<name>A0A1B0Z2F7_9PROT</name>
<protein>
    <submittedName>
        <fullName evidence="1">Putative N-formylglutamate amidohydrolase</fullName>
    </submittedName>
</protein>
<dbReference type="AlphaFoldDB" id="A0A1B0Z2F7"/>
<dbReference type="GO" id="GO:0016787">
    <property type="term" value="F:hydrolase activity"/>
    <property type="evidence" value="ECO:0007669"/>
    <property type="project" value="UniProtKB-KW"/>
</dbReference>
<proteinExistence type="predicted"/>
<accession>A0A1B0Z2F7</accession>
<keyword evidence="1" id="KW-0378">Hydrolase</keyword>
<dbReference type="InterPro" id="IPR007709">
    <property type="entry name" value="N-FG_amidohydro"/>
</dbReference>
<dbReference type="SUPFAM" id="SSF53187">
    <property type="entry name" value="Zn-dependent exopeptidases"/>
    <property type="match status" value="1"/>
</dbReference>
<organism evidence="1">
    <name type="scientific">uncultured Alphaproteobacteria bacterium</name>
    <dbReference type="NCBI Taxonomy" id="91750"/>
    <lineage>
        <taxon>Bacteria</taxon>
        <taxon>Pseudomonadati</taxon>
        <taxon>Pseudomonadota</taxon>
        <taxon>Alphaproteobacteria</taxon>
        <taxon>environmental samples</taxon>
    </lineage>
</organism>
<dbReference type="Gene3D" id="3.40.630.40">
    <property type="entry name" value="Zn-dependent exopeptidases"/>
    <property type="match status" value="1"/>
</dbReference>
<evidence type="ECO:0000313" key="1">
    <source>
        <dbReference type="EMBL" id="ANO58389.1"/>
    </source>
</evidence>
<dbReference type="Pfam" id="PF05013">
    <property type="entry name" value="FGase"/>
    <property type="match status" value="1"/>
</dbReference>
<sequence>MKKYFLINKYKPCHTINQKSSNRIIVICDHASKLIPKKYKRLGLNTKEIKSHIGWDIGAASLAKGIALRLDSTLLLTGYSRLIVDCNRALGHPEAFINKSENTFIPGNLNLSNAEKQIRAKLYCLPYRKKIAKNIDLRLKRKQIPIIISIHSFVPKYKGIKRPWHLSLLYRKDKRLTSLVLKKLKKNKLIKIKINKPYDSEIYNVFTIPFFAESQGFPYLYLEIRQDLLINKKKINNWSRKISKLIKEIIINPKANFILNPSKNILKYYNKKNKII</sequence>
<reference evidence="1" key="1">
    <citation type="submission" date="2015-11" db="EMBL/GenBank/DDBJ databases">
        <title>Genomes of Abundant and Widespread Viruses from the Deep Ocean.</title>
        <authorList>
            <person name="Mizuno C.M."/>
            <person name="Ghai R."/>
            <person name="Saghai A."/>
            <person name="Lopez-Garcia P."/>
            <person name="Rodriguez-Valera F."/>
        </authorList>
    </citation>
    <scope>NUCLEOTIDE SEQUENCE</scope>
</reference>
<dbReference type="EMBL" id="KT997805">
    <property type="protein sequence ID" value="ANO58307.1"/>
    <property type="molecule type" value="Genomic_DNA"/>
</dbReference>